<keyword evidence="2 4" id="KW-0479">Metal-binding</keyword>
<dbReference type="GO" id="GO:0009055">
    <property type="term" value="F:electron transfer activity"/>
    <property type="evidence" value="ECO:0007669"/>
    <property type="project" value="InterPro"/>
</dbReference>
<keyword evidence="3 4" id="KW-0408">Iron</keyword>
<dbReference type="Proteomes" id="UP000281547">
    <property type="component" value="Unassembled WGS sequence"/>
</dbReference>
<dbReference type="Gene3D" id="1.10.760.10">
    <property type="entry name" value="Cytochrome c-like domain"/>
    <property type="match status" value="1"/>
</dbReference>
<accession>A0A433XAE4</accession>
<evidence type="ECO:0000256" key="4">
    <source>
        <dbReference type="PROSITE-ProRule" id="PRU00433"/>
    </source>
</evidence>
<protein>
    <submittedName>
        <fullName evidence="7">C-type cytochrome</fullName>
    </submittedName>
</protein>
<gene>
    <name evidence="7" type="ORF">EMQ25_09280</name>
</gene>
<sequence>MRQCYASSHKKFLFRLELPVSRAVSCGRRVALGCGVQAKENRAQQHKSRRLMRRKLVSSKTGLKAMLGSAMVVLSACAMTGAALAQDAEASAERTIFDGVFTQEQADRGAGVFSQNCAVCHGNAARGGSDAPGLVGHTLNNKYADQPLQTYFHIMQTTMPLGRGNSLPPQTYADIMAHILSLHGAPAGEEELPFDEEGLSAIQIVRAPQ</sequence>
<keyword evidence="5" id="KW-0812">Transmembrane</keyword>
<dbReference type="Pfam" id="PF13442">
    <property type="entry name" value="Cytochrome_CBB3"/>
    <property type="match status" value="1"/>
</dbReference>
<keyword evidence="5" id="KW-1133">Transmembrane helix</keyword>
<keyword evidence="8" id="KW-1185">Reference proteome</keyword>
<dbReference type="InterPro" id="IPR036909">
    <property type="entry name" value="Cyt_c-like_dom_sf"/>
</dbReference>
<proteinExistence type="predicted"/>
<dbReference type="EMBL" id="RZNJ01000003">
    <property type="protein sequence ID" value="RUT31061.1"/>
    <property type="molecule type" value="Genomic_DNA"/>
</dbReference>
<evidence type="ECO:0000256" key="5">
    <source>
        <dbReference type="SAM" id="Phobius"/>
    </source>
</evidence>
<evidence type="ECO:0000256" key="1">
    <source>
        <dbReference type="ARBA" id="ARBA00022617"/>
    </source>
</evidence>
<dbReference type="AlphaFoldDB" id="A0A433XAE4"/>
<evidence type="ECO:0000256" key="3">
    <source>
        <dbReference type="ARBA" id="ARBA00023004"/>
    </source>
</evidence>
<feature type="domain" description="Cytochrome c" evidence="6">
    <location>
        <begin position="104"/>
        <end position="183"/>
    </location>
</feature>
<dbReference type="InterPro" id="IPR009056">
    <property type="entry name" value="Cyt_c-like_dom"/>
</dbReference>
<evidence type="ECO:0000313" key="7">
    <source>
        <dbReference type="EMBL" id="RUT31061.1"/>
    </source>
</evidence>
<evidence type="ECO:0000259" key="6">
    <source>
        <dbReference type="PROSITE" id="PS51007"/>
    </source>
</evidence>
<keyword evidence="1 4" id="KW-0349">Heme</keyword>
<dbReference type="PROSITE" id="PS51007">
    <property type="entry name" value="CYTC"/>
    <property type="match status" value="1"/>
</dbReference>
<organism evidence="7 8">
    <name type="scientific">Arsenicitalea aurantiaca</name>
    <dbReference type="NCBI Taxonomy" id="1783274"/>
    <lineage>
        <taxon>Bacteria</taxon>
        <taxon>Pseudomonadati</taxon>
        <taxon>Pseudomonadota</taxon>
        <taxon>Alphaproteobacteria</taxon>
        <taxon>Hyphomicrobiales</taxon>
        <taxon>Devosiaceae</taxon>
        <taxon>Arsenicitalea</taxon>
    </lineage>
</organism>
<dbReference type="GO" id="GO:0046872">
    <property type="term" value="F:metal ion binding"/>
    <property type="evidence" value="ECO:0007669"/>
    <property type="project" value="UniProtKB-KW"/>
</dbReference>
<name>A0A433XAE4_9HYPH</name>
<evidence type="ECO:0000313" key="8">
    <source>
        <dbReference type="Proteomes" id="UP000281547"/>
    </source>
</evidence>
<feature type="transmembrane region" description="Helical" evidence="5">
    <location>
        <begin position="62"/>
        <end position="85"/>
    </location>
</feature>
<keyword evidence="5" id="KW-0472">Membrane</keyword>
<dbReference type="GO" id="GO:0020037">
    <property type="term" value="F:heme binding"/>
    <property type="evidence" value="ECO:0007669"/>
    <property type="project" value="InterPro"/>
</dbReference>
<reference evidence="7 8" key="1">
    <citation type="journal article" date="2016" name="Int. J. Syst. Evol. Microbiol.">
        <title>Arsenicitalea aurantiaca gen. nov., sp. nov., a new member of the family Hyphomicrobiaceae, isolated from high-arsenic sediment.</title>
        <authorList>
            <person name="Mu Y."/>
            <person name="Zhou L."/>
            <person name="Zeng X.C."/>
            <person name="Liu L."/>
            <person name="Pan Y."/>
            <person name="Chen X."/>
            <person name="Wang J."/>
            <person name="Li S."/>
            <person name="Li W.J."/>
            <person name="Wang Y."/>
        </authorList>
    </citation>
    <scope>NUCLEOTIDE SEQUENCE [LARGE SCALE GENOMIC DNA]</scope>
    <source>
        <strain evidence="7 8">42-50</strain>
    </source>
</reference>
<evidence type="ECO:0000256" key="2">
    <source>
        <dbReference type="ARBA" id="ARBA00022723"/>
    </source>
</evidence>
<comment type="caution">
    <text evidence="7">The sequence shown here is derived from an EMBL/GenBank/DDBJ whole genome shotgun (WGS) entry which is preliminary data.</text>
</comment>
<dbReference type="SUPFAM" id="SSF46626">
    <property type="entry name" value="Cytochrome c"/>
    <property type="match status" value="1"/>
</dbReference>